<keyword evidence="2" id="KW-1133">Transmembrane helix</keyword>
<gene>
    <name evidence="3" type="ORF">KHU32_15770</name>
</gene>
<organism evidence="3 4">
    <name type="scientific">Roseococcus pinisoli</name>
    <dbReference type="NCBI Taxonomy" id="2835040"/>
    <lineage>
        <taxon>Bacteria</taxon>
        <taxon>Pseudomonadati</taxon>
        <taxon>Pseudomonadota</taxon>
        <taxon>Alphaproteobacteria</taxon>
        <taxon>Acetobacterales</taxon>
        <taxon>Roseomonadaceae</taxon>
        <taxon>Roseococcus</taxon>
    </lineage>
</organism>
<evidence type="ECO:0000256" key="2">
    <source>
        <dbReference type="SAM" id="Phobius"/>
    </source>
</evidence>
<keyword evidence="2" id="KW-0812">Transmembrane</keyword>
<evidence type="ECO:0000313" key="4">
    <source>
        <dbReference type="Proteomes" id="UP000766336"/>
    </source>
</evidence>
<feature type="region of interest" description="Disordered" evidence="1">
    <location>
        <begin position="1"/>
        <end position="28"/>
    </location>
</feature>
<sequence>MRERAMAPGDEVPHQSSEDKPPEQDRYEGIDGWMNAVRGFFVLILGLLLVSIFTVV</sequence>
<evidence type="ECO:0000256" key="1">
    <source>
        <dbReference type="SAM" id="MobiDB-lite"/>
    </source>
</evidence>
<dbReference type="RefSeq" id="WP_213671116.1">
    <property type="nucleotide sequence ID" value="NZ_JAHCDA010000003.1"/>
</dbReference>
<proteinExistence type="predicted"/>
<evidence type="ECO:0008006" key="5">
    <source>
        <dbReference type="Google" id="ProtNLM"/>
    </source>
</evidence>
<evidence type="ECO:0000313" key="3">
    <source>
        <dbReference type="EMBL" id="MBS7812408.1"/>
    </source>
</evidence>
<protein>
    <recommendedName>
        <fullName evidence="5">Aa3-type cytochrome c oxidase subunit IV</fullName>
    </recommendedName>
</protein>
<name>A0ABS5QGA4_9PROT</name>
<feature type="transmembrane region" description="Helical" evidence="2">
    <location>
        <begin position="36"/>
        <end position="55"/>
    </location>
</feature>
<reference evidence="3 4" key="1">
    <citation type="submission" date="2021-05" db="EMBL/GenBank/DDBJ databases">
        <title>Roseococcus sp. XZZS9, whole genome shotgun sequencing project.</title>
        <authorList>
            <person name="Zhao G."/>
            <person name="Shen L."/>
        </authorList>
    </citation>
    <scope>NUCLEOTIDE SEQUENCE [LARGE SCALE GENOMIC DNA]</scope>
    <source>
        <strain evidence="3 4">XZZS9</strain>
    </source>
</reference>
<dbReference type="EMBL" id="JAHCDA010000003">
    <property type="protein sequence ID" value="MBS7812408.1"/>
    <property type="molecule type" value="Genomic_DNA"/>
</dbReference>
<accession>A0ABS5QGA4</accession>
<keyword evidence="4" id="KW-1185">Reference proteome</keyword>
<comment type="caution">
    <text evidence="3">The sequence shown here is derived from an EMBL/GenBank/DDBJ whole genome shotgun (WGS) entry which is preliminary data.</text>
</comment>
<dbReference type="Proteomes" id="UP000766336">
    <property type="component" value="Unassembled WGS sequence"/>
</dbReference>
<keyword evidence="2" id="KW-0472">Membrane</keyword>